<feature type="signal peptide" evidence="1">
    <location>
        <begin position="1"/>
        <end position="25"/>
    </location>
</feature>
<gene>
    <name evidence="2" type="ORF">SAMN02745126_03559</name>
</gene>
<dbReference type="Proteomes" id="UP000190092">
    <property type="component" value="Unassembled WGS sequence"/>
</dbReference>
<evidence type="ECO:0000256" key="1">
    <source>
        <dbReference type="SAM" id="SignalP"/>
    </source>
</evidence>
<sequence length="222" mass="24296">MFAFVRFLPYALALLVVGLWSPAGATDNPAMDTDLVAISEQWARIKYQGTDKSEQLRQIDQLVAQAAAVRKKYPGRAEPLLWEGIVTSEEAAMAHMLDQMRYARAARTLFEQAEAIDPNAANGGVLLSLGVIYYRVPGFPLGFGDDAKARKYLERAAALDPNGLDSAYFYGDFLIGQGEKQKAKAVLTHGLAAPVTPNRPIWDSGRRAEIQALIANIDGTRQ</sequence>
<dbReference type="AlphaFoldDB" id="A0A1T4R436"/>
<dbReference type="EMBL" id="FUWJ01000004">
    <property type="protein sequence ID" value="SKA10636.1"/>
    <property type="molecule type" value="Genomic_DNA"/>
</dbReference>
<protein>
    <submittedName>
        <fullName evidence="2">Tetratricopeptide repeat-containing protein</fullName>
    </submittedName>
</protein>
<organism evidence="2 3">
    <name type="scientific">Enhydrobacter aerosaccus</name>
    <dbReference type="NCBI Taxonomy" id="225324"/>
    <lineage>
        <taxon>Bacteria</taxon>
        <taxon>Pseudomonadati</taxon>
        <taxon>Pseudomonadota</taxon>
        <taxon>Alphaproteobacteria</taxon>
        <taxon>Hyphomicrobiales</taxon>
        <taxon>Enhydrobacter</taxon>
    </lineage>
</organism>
<dbReference type="STRING" id="225324.SAMN02745126_03559"/>
<dbReference type="InterPro" id="IPR011990">
    <property type="entry name" value="TPR-like_helical_dom_sf"/>
</dbReference>
<dbReference type="SUPFAM" id="SSF48452">
    <property type="entry name" value="TPR-like"/>
    <property type="match status" value="1"/>
</dbReference>
<name>A0A1T4R436_9HYPH</name>
<reference evidence="3" key="1">
    <citation type="submission" date="2017-02" db="EMBL/GenBank/DDBJ databases">
        <authorList>
            <person name="Varghese N."/>
            <person name="Submissions S."/>
        </authorList>
    </citation>
    <scope>NUCLEOTIDE SEQUENCE [LARGE SCALE GENOMIC DNA]</scope>
    <source>
        <strain evidence="3">ATCC 27094</strain>
    </source>
</reference>
<evidence type="ECO:0000313" key="3">
    <source>
        <dbReference type="Proteomes" id="UP000190092"/>
    </source>
</evidence>
<proteinExistence type="predicted"/>
<dbReference type="Gene3D" id="1.25.40.10">
    <property type="entry name" value="Tetratricopeptide repeat domain"/>
    <property type="match status" value="1"/>
</dbReference>
<accession>A0A1T4R436</accession>
<dbReference type="RefSeq" id="WP_218191112.1">
    <property type="nucleotide sequence ID" value="NZ_FUWJ01000004.1"/>
</dbReference>
<evidence type="ECO:0000313" key="2">
    <source>
        <dbReference type="EMBL" id="SKA10636.1"/>
    </source>
</evidence>
<keyword evidence="3" id="KW-1185">Reference proteome</keyword>
<keyword evidence="1" id="KW-0732">Signal</keyword>
<feature type="chain" id="PRO_5012459336" evidence="1">
    <location>
        <begin position="26"/>
        <end position="222"/>
    </location>
</feature>